<protein>
    <submittedName>
        <fullName evidence="1">Uncharacterized protein</fullName>
    </submittedName>
</protein>
<organism evidence="1 2">
    <name type="scientific">Dichomitus squalens</name>
    <dbReference type="NCBI Taxonomy" id="114155"/>
    <lineage>
        <taxon>Eukaryota</taxon>
        <taxon>Fungi</taxon>
        <taxon>Dikarya</taxon>
        <taxon>Basidiomycota</taxon>
        <taxon>Agaricomycotina</taxon>
        <taxon>Agaricomycetes</taxon>
        <taxon>Polyporales</taxon>
        <taxon>Polyporaceae</taxon>
        <taxon>Dichomitus</taxon>
    </lineage>
</organism>
<name>A0A4Q9PJW2_9APHY</name>
<accession>A0A4Q9PJW2</accession>
<keyword evidence="2" id="KW-1185">Reference proteome</keyword>
<proteinExistence type="predicted"/>
<evidence type="ECO:0000313" key="2">
    <source>
        <dbReference type="Proteomes" id="UP000292082"/>
    </source>
</evidence>
<dbReference type="EMBL" id="ML145190">
    <property type="protein sequence ID" value="TBU54397.1"/>
    <property type="molecule type" value="Genomic_DNA"/>
</dbReference>
<reference evidence="1 2" key="1">
    <citation type="submission" date="2019-01" db="EMBL/GenBank/DDBJ databases">
        <title>Draft genome sequences of three monokaryotic isolates of the white-rot basidiomycete fungus Dichomitus squalens.</title>
        <authorList>
            <consortium name="DOE Joint Genome Institute"/>
            <person name="Lopez S.C."/>
            <person name="Andreopoulos B."/>
            <person name="Pangilinan J."/>
            <person name="Lipzen A."/>
            <person name="Riley R."/>
            <person name="Ahrendt S."/>
            <person name="Ng V."/>
            <person name="Barry K."/>
            <person name="Daum C."/>
            <person name="Grigoriev I.V."/>
            <person name="Hilden K.S."/>
            <person name="Makela M.R."/>
            <person name="de Vries R.P."/>
        </authorList>
    </citation>
    <scope>NUCLEOTIDE SEQUENCE [LARGE SCALE GENOMIC DNA]</scope>
    <source>
        <strain evidence="1 2">CBS 464.89</strain>
    </source>
</reference>
<gene>
    <name evidence="1" type="ORF">BD310DRAFT_936080</name>
</gene>
<dbReference type="AlphaFoldDB" id="A0A4Q9PJW2"/>
<dbReference type="Proteomes" id="UP000292082">
    <property type="component" value="Unassembled WGS sequence"/>
</dbReference>
<evidence type="ECO:0000313" key="1">
    <source>
        <dbReference type="EMBL" id="TBU54397.1"/>
    </source>
</evidence>
<sequence>MAESSSVSLIDLLISYKPRASASCFSSSSPFPPSVLAFSTAALTAAFGPAISPPPIPSSILPHPYKTAPPVKIAAPARMKGEASTTPSPVPRASRAAELELDVDWPGLDPAGRLRPVPSVLRLRPPVGSSSGEKLRPFCFSLRRFERRVALPAFTKQRSGDFDSSELLFNMTKKVL</sequence>